<name>A0ABU7JER9_9GAMM</name>
<dbReference type="EMBL" id="JAUGZK010000004">
    <property type="protein sequence ID" value="MEE2024135.1"/>
    <property type="molecule type" value="Genomic_DNA"/>
</dbReference>
<evidence type="ECO:0000259" key="2">
    <source>
        <dbReference type="Pfam" id="PF00326"/>
    </source>
</evidence>
<organism evidence="3 4">
    <name type="scientific">Alkalimonas mucilaginosa</name>
    <dbReference type="NCBI Taxonomy" id="3057676"/>
    <lineage>
        <taxon>Bacteria</taxon>
        <taxon>Pseudomonadati</taxon>
        <taxon>Pseudomonadota</taxon>
        <taxon>Gammaproteobacteria</taxon>
        <taxon>Alkalimonas</taxon>
    </lineage>
</organism>
<evidence type="ECO:0000256" key="1">
    <source>
        <dbReference type="ARBA" id="ARBA00022801"/>
    </source>
</evidence>
<keyword evidence="1" id="KW-0378">Hydrolase</keyword>
<dbReference type="Proteomes" id="UP001339167">
    <property type="component" value="Unassembled WGS sequence"/>
</dbReference>
<dbReference type="Gene3D" id="3.40.50.1820">
    <property type="entry name" value="alpha/beta hydrolase"/>
    <property type="match status" value="1"/>
</dbReference>
<accession>A0ABU7JER9</accession>
<dbReference type="PANTHER" id="PTHR42776">
    <property type="entry name" value="SERINE PEPTIDASE S9 FAMILY MEMBER"/>
    <property type="match status" value="1"/>
</dbReference>
<keyword evidence="4" id="KW-1185">Reference proteome</keyword>
<feature type="domain" description="Peptidase S9 prolyl oligopeptidase catalytic" evidence="2">
    <location>
        <begin position="7"/>
        <end position="215"/>
    </location>
</feature>
<dbReference type="Pfam" id="PF00326">
    <property type="entry name" value="Peptidase_S9"/>
    <property type="match status" value="1"/>
</dbReference>
<comment type="caution">
    <text evidence="3">The sequence shown here is derived from an EMBL/GenBank/DDBJ whole genome shotgun (WGS) entry which is preliminary data.</text>
</comment>
<reference evidence="3 4" key="1">
    <citation type="submission" date="2023-06" db="EMBL/GenBank/DDBJ databases">
        <title>Alkalimonas sp., MEB004 an alkaliphilic bacterium isolated from Lonar Lake, India.</title>
        <authorList>
            <person name="Joshi A."/>
            <person name="Thite S."/>
        </authorList>
    </citation>
    <scope>NUCLEOTIDE SEQUENCE [LARGE SCALE GENOMIC DNA]</scope>
    <source>
        <strain evidence="3 4">MEB004</strain>
    </source>
</reference>
<dbReference type="SUPFAM" id="SSF53474">
    <property type="entry name" value="alpha/beta-Hydrolases"/>
    <property type="match status" value="1"/>
</dbReference>
<evidence type="ECO:0000313" key="3">
    <source>
        <dbReference type="EMBL" id="MEE2024135.1"/>
    </source>
</evidence>
<proteinExistence type="predicted"/>
<dbReference type="InterPro" id="IPR029058">
    <property type="entry name" value="AB_hydrolase_fold"/>
</dbReference>
<evidence type="ECO:0000313" key="4">
    <source>
        <dbReference type="Proteomes" id="UP001339167"/>
    </source>
</evidence>
<dbReference type="PANTHER" id="PTHR42776:SF27">
    <property type="entry name" value="DIPEPTIDYL PEPTIDASE FAMILY MEMBER 6"/>
    <property type="match status" value="1"/>
</dbReference>
<protein>
    <submittedName>
        <fullName evidence="3">Prolyl oligopeptidase family serine peptidase</fullName>
    </submittedName>
</protein>
<gene>
    <name evidence="3" type="ORF">QWF21_07730</name>
</gene>
<dbReference type="InterPro" id="IPR001375">
    <property type="entry name" value="Peptidase_S9_cat"/>
</dbReference>
<sequence length="216" mass="24837">MWGHQWFHEFQMMAAAGYAVVFTNYRGSTGYGYAHQHAVHADYGGVDFRDNMAVLDHVLQQHDWLDSSRLYITGGSHGGFLTNWITTQTDRFKAAVTQRSVSNWLSEAGTQQYPPNSMRREFAGTIWQNFELYWNRSPLKYANQVSTPTLIIHSTEDHITPIGQGEEWFYALKANDVPVEMVVFKGEGHSLSRNGTPINLVERLKRILAWFERYAD</sequence>